<evidence type="ECO:0000259" key="1">
    <source>
        <dbReference type="Pfam" id="PF14040"/>
    </source>
</evidence>
<dbReference type="InterPro" id="IPR029476">
    <property type="entry name" value="DNase_NucA_NucB"/>
</dbReference>
<gene>
    <name evidence="2" type="ORF">B0A48_17327</name>
</gene>
<feature type="domain" description="Deoxyribonuclease NucA/NucB" evidence="1">
    <location>
        <begin position="135"/>
        <end position="191"/>
    </location>
</feature>
<dbReference type="OrthoDB" id="3940630at2759"/>
<protein>
    <recommendedName>
        <fullName evidence="1">Deoxyribonuclease NucA/NucB domain-containing protein</fullName>
    </recommendedName>
</protein>
<dbReference type="Pfam" id="PF14040">
    <property type="entry name" value="DNase_NucA_NucB"/>
    <property type="match status" value="1"/>
</dbReference>
<organism evidence="2 3">
    <name type="scientific">Cryoendolithus antarcticus</name>
    <dbReference type="NCBI Taxonomy" id="1507870"/>
    <lineage>
        <taxon>Eukaryota</taxon>
        <taxon>Fungi</taxon>
        <taxon>Dikarya</taxon>
        <taxon>Ascomycota</taxon>
        <taxon>Pezizomycotina</taxon>
        <taxon>Dothideomycetes</taxon>
        <taxon>Dothideomycetidae</taxon>
        <taxon>Cladosporiales</taxon>
        <taxon>Cladosporiaceae</taxon>
        <taxon>Cryoendolithus</taxon>
    </lineage>
</organism>
<dbReference type="EMBL" id="NAJO01000063">
    <property type="protein sequence ID" value="OQN96687.1"/>
    <property type="molecule type" value="Genomic_DNA"/>
</dbReference>
<comment type="caution">
    <text evidence="2">The sequence shown here is derived from an EMBL/GenBank/DDBJ whole genome shotgun (WGS) entry which is preliminary data.</text>
</comment>
<sequence>MALITNAYPTPIEDDSYTADVVFINGIEAVQVSSSNVTFGSRAHKESALGRRDGRNDGSSMADAVSVRIDCTNQEDNCDQDAAAIMCLGKPDVLQRLSDGDPNYRASGAARTPFNGDRLDLAQLGVDRPPTPDGEEPFNSAEEFPFESSAQGGSEAWLFPTQRTQQSSQGARLRQTLAGFQVLENGGWYRIVDFEHCDRQVTDPHDIMSSCANLARPYCNAFRAKDYSICDREFDRDWLKFARRRISLKGRPYKFAPPSIAKVMKSIQRGGSNYGSNW</sequence>
<name>A0A1V8SCD8_9PEZI</name>
<proteinExistence type="predicted"/>
<dbReference type="AlphaFoldDB" id="A0A1V8SCD8"/>
<evidence type="ECO:0000313" key="2">
    <source>
        <dbReference type="EMBL" id="OQN96687.1"/>
    </source>
</evidence>
<dbReference type="STRING" id="1507870.A0A1V8SCD8"/>
<keyword evidence="3" id="KW-1185">Reference proteome</keyword>
<evidence type="ECO:0000313" key="3">
    <source>
        <dbReference type="Proteomes" id="UP000192596"/>
    </source>
</evidence>
<accession>A0A1V8SCD8</accession>
<dbReference type="InParanoid" id="A0A1V8SCD8"/>
<reference evidence="3" key="1">
    <citation type="submission" date="2017-03" db="EMBL/GenBank/DDBJ databases">
        <title>Genomes of endolithic fungi from Antarctica.</title>
        <authorList>
            <person name="Coleine C."/>
            <person name="Masonjones S."/>
            <person name="Stajich J.E."/>
        </authorList>
    </citation>
    <scope>NUCLEOTIDE SEQUENCE [LARGE SCALE GENOMIC DNA]</scope>
    <source>
        <strain evidence="3">CCFEE 5527</strain>
    </source>
</reference>
<dbReference type="Proteomes" id="UP000192596">
    <property type="component" value="Unassembled WGS sequence"/>
</dbReference>